<reference evidence="3" key="1">
    <citation type="submission" date="2022-08" db="EMBL/GenBank/DDBJ databases">
        <authorList>
            <person name="Kallberg Y."/>
            <person name="Tangrot J."/>
            <person name="Rosling A."/>
        </authorList>
    </citation>
    <scope>NUCLEOTIDE SEQUENCE</scope>
    <source>
        <strain evidence="3">Wild A</strain>
    </source>
</reference>
<dbReference type="AlphaFoldDB" id="A0A9W4WLJ3"/>
<protein>
    <submittedName>
        <fullName evidence="3">16643_t:CDS:1</fullName>
    </submittedName>
</protein>
<feature type="domain" description="Polymerase nucleotidyl transferase" evidence="2">
    <location>
        <begin position="20"/>
        <end position="56"/>
    </location>
</feature>
<dbReference type="EMBL" id="CAMKVN010000059">
    <property type="protein sequence ID" value="CAI2162911.1"/>
    <property type="molecule type" value="Genomic_DNA"/>
</dbReference>
<organism evidence="3 4">
    <name type="scientific">Funneliformis geosporum</name>
    <dbReference type="NCBI Taxonomy" id="1117311"/>
    <lineage>
        <taxon>Eukaryota</taxon>
        <taxon>Fungi</taxon>
        <taxon>Fungi incertae sedis</taxon>
        <taxon>Mucoromycota</taxon>
        <taxon>Glomeromycotina</taxon>
        <taxon>Glomeromycetes</taxon>
        <taxon>Glomerales</taxon>
        <taxon>Glomeraceae</taxon>
        <taxon>Funneliformis</taxon>
    </lineage>
</organism>
<dbReference type="InterPro" id="IPR002934">
    <property type="entry name" value="Polymerase_NTP_transf_dom"/>
</dbReference>
<keyword evidence="1" id="KW-0472">Membrane</keyword>
<gene>
    <name evidence="3" type="ORF">FWILDA_LOCUS800</name>
</gene>
<dbReference type="InterPro" id="IPR043519">
    <property type="entry name" value="NT_sf"/>
</dbReference>
<evidence type="ECO:0000313" key="3">
    <source>
        <dbReference type="EMBL" id="CAI2162911.1"/>
    </source>
</evidence>
<dbReference type="GO" id="GO:0016779">
    <property type="term" value="F:nucleotidyltransferase activity"/>
    <property type="evidence" value="ECO:0007669"/>
    <property type="project" value="InterPro"/>
</dbReference>
<evidence type="ECO:0000256" key="1">
    <source>
        <dbReference type="SAM" id="Phobius"/>
    </source>
</evidence>
<accession>A0A9W4WLJ3</accession>
<dbReference type="SUPFAM" id="SSF81301">
    <property type="entry name" value="Nucleotidyltransferase"/>
    <property type="match status" value="1"/>
</dbReference>
<dbReference type="OrthoDB" id="10548430at2759"/>
<evidence type="ECO:0000313" key="4">
    <source>
        <dbReference type="Proteomes" id="UP001153678"/>
    </source>
</evidence>
<dbReference type="Proteomes" id="UP001153678">
    <property type="component" value="Unassembled WGS sequence"/>
</dbReference>
<name>A0A9W4WLJ3_9GLOM</name>
<proteinExistence type="predicted"/>
<keyword evidence="1" id="KW-0812">Transmembrane</keyword>
<comment type="caution">
    <text evidence="3">The sequence shown here is derived from an EMBL/GenBank/DDBJ whole genome shotgun (WGS) entry which is preliminary data.</text>
</comment>
<dbReference type="CDD" id="cd05403">
    <property type="entry name" value="NT_KNTase_like"/>
    <property type="match status" value="1"/>
</dbReference>
<keyword evidence="4" id="KW-1185">Reference proteome</keyword>
<feature type="transmembrane region" description="Helical" evidence="1">
    <location>
        <begin position="874"/>
        <end position="895"/>
    </location>
</feature>
<keyword evidence="1" id="KW-1133">Transmembrane helix</keyword>
<dbReference type="Gene3D" id="3.30.460.10">
    <property type="entry name" value="Beta Polymerase, domain 2"/>
    <property type="match status" value="1"/>
</dbReference>
<sequence>MLQLEPRHYQIIQLIFSKYPYKYYIYGSRAKGTARRLSDLDLCYLEEIPDALALQIEEEFKASDLPFLAELELGVGGLPVLKRIKLKINAVVVHLSGNANHEPKVGNSLIQLTKDTNIVAISEAAGNADVAQLGGQNVTGAGRVLFEVPTKDVRGIVNDTVATSLKLPDGINGIAWSKGNIKLYLGNQITFEKIIINVEDVVDTQPFKLSNDNAANDLSKWKKKLSVLEITLQEELGFTTLDEVLKANANGFTIRKRKDGVNESTTDETIGSKTGGTAIKKVLSGKKYRGFDIIDSNQVEKNAGERGAISHNTPTLLSTRTNVNEVLFKKAFKPSIDGRYKKDDIDTFRQVFYDTSKSNKEDFRGFSVAYANNLTPVAPATNDKDATDATYNTKNIMNKGEIIKGRLDGKKIAGSDTATDYKNNNLQFTKCIYDVVGSTANKTAAVNNFFATDFDTAIAVGTTDDERGEVFAAYTSMKNFLTLYDVDYSTYDDSKKTELLSTYKQLEEFRDATSEITAAIGKTAPTKAPETNVTETEINAARDGLTLTSKDDDFKNKLKAIFDDTANQTELKNHPKTFLDDLVELVKLIDKAYTDGDNLEKSKLEVYSKAADGETALGLAKKTGDETPAQKLEKAQIALKGVIAEVLGKADADNEVYNKITKDKNEDITFIKEVTEIIKKAQAFLLKSKADARTGLKAFTDELKGKEASVTAIDTNLKVNGVGYITHAKNHGAKLNVELTTAIEKAKLDKVTSRNDAKTKTDAFKLTDDYEALDPSALVEKTQQEAKDLVPILQELLKKPDIKSTFTTKDDYEKLKGNFEKMEGFKKSSEYGKLLPEDKTAFDGLLTEVKAQVDELAKTHGTTTNTDTNGDKPFFKTPLGIMVIIVGVIAVLGGIA</sequence>
<dbReference type="Pfam" id="PF01909">
    <property type="entry name" value="NTP_transf_2"/>
    <property type="match status" value="1"/>
</dbReference>
<evidence type="ECO:0000259" key="2">
    <source>
        <dbReference type="Pfam" id="PF01909"/>
    </source>
</evidence>